<dbReference type="InterPro" id="IPR005302">
    <property type="entry name" value="MoCF_Sase_C"/>
</dbReference>
<keyword evidence="3" id="KW-1185">Reference proteome</keyword>
<dbReference type="InParanoid" id="A0A7I4AKJ7"/>
<dbReference type="Pfam" id="PF03473">
    <property type="entry name" value="MOSC"/>
    <property type="match status" value="1"/>
</dbReference>
<dbReference type="Pfam" id="PF03476">
    <property type="entry name" value="MOSC_N"/>
    <property type="match status" value="1"/>
</dbReference>
<gene>
    <name evidence="2" type="primary">LOC112289874</name>
</gene>
<dbReference type="EnsemblPlants" id="Pp3c12_23100V3.6">
    <property type="protein sequence ID" value="Pp3c12_23100V3.6"/>
    <property type="gene ID" value="Pp3c12_23100"/>
</dbReference>
<dbReference type="InterPro" id="IPR005303">
    <property type="entry name" value="MOCOS_middle"/>
</dbReference>
<reference evidence="2 3" key="2">
    <citation type="journal article" date="2018" name="Plant J.">
        <title>The Physcomitrella patens chromosome-scale assembly reveals moss genome structure and evolution.</title>
        <authorList>
            <person name="Lang D."/>
            <person name="Ullrich K.K."/>
            <person name="Murat F."/>
            <person name="Fuchs J."/>
            <person name="Jenkins J."/>
            <person name="Haas F.B."/>
            <person name="Piednoel M."/>
            <person name="Gundlach H."/>
            <person name="Van Bel M."/>
            <person name="Meyberg R."/>
            <person name="Vives C."/>
            <person name="Morata J."/>
            <person name="Symeonidi A."/>
            <person name="Hiss M."/>
            <person name="Muchero W."/>
            <person name="Kamisugi Y."/>
            <person name="Saleh O."/>
            <person name="Blanc G."/>
            <person name="Decker E.L."/>
            <person name="van Gessel N."/>
            <person name="Grimwood J."/>
            <person name="Hayes R.D."/>
            <person name="Graham S.W."/>
            <person name="Gunter L.E."/>
            <person name="McDaniel S.F."/>
            <person name="Hoernstein S.N.W."/>
            <person name="Larsson A."/>
            <person name="Li F.W."/>
            <person name="Perroud P.F."/>
            <person name="Phillips J."/>
            <person name="Ranjan P."/>
            <person name="Rokshar D.S."/>
            <person name="Rothfels C.J."/>
            <person name="Schneider L."/>
            <person name="Shu S."/>
            <person name="Stevenson D.W."/>
            <person name="Thummler F."/>
            <person name="Tillich M."/>
            <person name="Villarreal Aguilar J.C."/>
            <person name="Widiez T."/>
            <person name="Wong G.K."/>
            <person name="Wymore A."/>
            <person name="Zhang Y."/>
            <person name="Zimmer A.D."/>
            <person name="Quatrano R.S."/>
            <person name="Mayer K.F.X."/>
            <person name="Goodstein D."/>
            <person name="Casacuberta J.M."/>
            <person name="Vandepoele K."/>
            <person name="Reski R."/>
            <person name="Cuming A.C."/>
            <person name="Tuskan G.A."/>
            <person name="Maumus F."/>
            <person name="Salse J."/>
            <person name="Schmutz J."/>
            <person name="Rensing S.A."/>
        </authorList>
    </citation>
    <scope>NUCLEOTIDE SEQUENCE [LARGE SCALE GENOMIC DNA]</scope>
    <source>
        <strain evidence="2 3">cv. Gransden 2004</strain>
    </source>
</reference>
<name>A0A7I4AKJ7_PHYPA</name>
<dbReference type="AlphaFoldDB" id="A0A7I4AKJ7"/>
<dbReference type="Gramene" id="Pp3c12_23100V3.6">
    <property type="protein sequence ID" value="Pp3c12_23100V3.6"/>
    <property type="gene ID" value="Pp3c12_23100"/>
</dbReference>
<dbReference type="PROSITE" id="PS51340">
    <property type="entry name" value="MOSC"/>
    <property type="match status" value="1"/>
</dbReference>
<dbReference type="GO" id="GO:0003824">
    <property type="term" value="F:catalytic activity"/>
    <property type="evidence" value="ECO:0007669"/>
    <property type="project" value="InterPro"/>
</dbReference>
<sequence length="357" mass="39195">MGTGYTIAEIVVYPVKGCRGVSVPSAAISFTGFLFDREWMVVKAENGRAITMSRAPKLALVQPSLPTIAMRGESVPASATLEINAPGMKALNVPLRKCPSTGKARQGERGHIVDVGMPTLKGVYEGQGVDEGPEAAAWFTQYLDIPARLVRFDPTATKENRQAEDAPEGYVTGFVNTGQFLFASEASLDKVNSYFTTAPFPMNRFRPNIVVRGPPSFEEDKWRQFTIEHMGTHLNFSYVMNRGMCKVPTINQDKPDLENVEPNKVVGVQTMFTFRSGPHVGLEFEKVKKVYFGSYFVCDSTISTASNSKPHVIDVGDNLNVITTKHDDVSVNHASPKSGSLESNMDLCGPRPVELMY</sequence>
<organism evidence="2 3">
    <name type="scientific">Physcomitrium patens</name>
    <name type="common">Spreading-leaved earth moss</name>
    <name type="synonym">Physcomitrella patens</name>
    <dbReference type="NCBI Taxonomy" id="3218"/>
    <lineage>
        <taxon>Eukaryota</taxon>
        <taxon>Viridiplantae</taxon>
        <taxon>Streptophyta</taxon>
        <taxon>Embryophyta</taxon>
        <taxon>Bryophyta</taxon>
        <taxon>Bryophytina</taxon>
        <taxon>Bryopsida</taxon>
        <taxon>Funariidae</taxon>
        <taxon>Funariales</taxon>
        <taxon>Funariaceae</taxon>
        <taxon>Physcomitrium</taxon>
    </lineage>
</organism>
<evidence type="ECO:0000313" key="2">
    <source>
        <dbReference type="EnsemblPlants" id="Pp3c12_23100V3.6"/>
    </source>
</evidence>
<proteinExistence type="predicted"/>
<dbReference type="PANTHER" id="PTHR14237:SF19">
    <property type="entry name" value="MITOCHONDRIAL AMIDOXIME REDUCING COMPONENT 1"/>
    <property type="match status" value="1"/>
</dbReference>
<reference evidence="2 3" key="1">
    <citation type="journal article" date="2008" name="Science">
        <title>The Physcomitrella genome reveals evolutionary insights into the conquest of land by plants.</title>
        <authorList>
            <person name="Rensing S."/>
            <person name="Lang D."/>
            <person name="Zimmer A."/>
            <person name="Terry A."/>
            <person name="Salamov A."/>
            <person name="Shapiro H."/>
            <person name="Nishiyama T."/>
            <person name="Perroud P.-F."/>
            <person name="Lindquist E."/>
            <person name="Kamisugi Y."/>
            <person name="Tanahashi T."/>
            <person name="Sakakibara K."/>
            <person name="Fujita T."/>
            <person name="Oishi K."/>
            <person name="Shin-I T."/>
            <person name="Kuroki Y."/>
            <person name="Toyoda A."/>
            <person name="Suzuki Y."/>
            <person name="Hashimoto A."/>
            <person name="Yamaguchi K."/>
            <person name="Sugano A."/>
            <person name="Kohara Y."/>
            <person name="Fujiyama A."/>
            <person name="Anterola A."/>
            <person name="Aoki S."/>
            <person name="Ashton N."/>
            <person name="Barbazuk W.B."/>
            <person name="Barker E."/>
            <person name="Bennetzen J."/>
            <person name="Bezanilla M."/>
            <person name="Blankenship R."/>
            <person name="Cho S.H."/>
            <person name="Dutcher S."/>
            <person name="Estelle M."/>
            <person name="Fawcett J.A."/>
            <person name="Gundlach H."/>
            <person name="Hanada K."/>
            <person name="Heyl A."/>
            <person name="Hicks K.A."/>
            <person name="Hugh J."/>
            <person name="Lohr M."/>
            <person name="Mayer K."/>
            <person name="Melkozernov A."/>
            <person name="Murata T."/>
            <person name="Nelson D."/>
            <person name="Pils B."/>
            <person name="Prigge M."/>
            <person name="Reiss B."/>
            <person name="Renner T."/>
            <person name="Rombauts S."/>
            <person name="Rushton P."/>
            <person name="Sanderfoot A."/>
            <person name="Schween G."/>
            <person name="Shiu S.-H."/>
            <person name="Stueber K."/>
            <person name="Theodoulou F.L."/>
            <person name="Tu H."/>
            <person name="Van de Peer Y."/>
            <person name="Verrier P.J."/>
            <person name="Waters E."/>
            <person name="Wood A."/>
            <person name="Yang L."/>
            <person name="Cove D."/>
            <person name="Cuming A."/>
            <person name="Hasebe M."/>
            <person name="Lucas S."/>
            <person name="Mishler D.B."/>
            <person name="Reski R."/>
            <person name="Grigoriev I."/>
            <person name="Quatrano R.S."/>
            <person name="Boore J.L."/>
        </authorList>
    </citation>
    <scope>NUCLEOTIDE SEQUENCE [LARGE SCALE GENOMIC DNA]</scope>
    <source>
        <strain evidence="2 3">cv. Gransden 2004</strain>
    </source>
</reference>
<evidence type="ECO:0000259" key="1">
    <source>
        <dbReference type="PROSITE" id="PS51340"/>
    </source>
</evidence>
<protein>
    <recommendedName>
        <fullName evidence="1">MOSC domain-containing protein</fullName>
    </recommendedName>
</protein>
<dbReference type="Proteomes" id="UP000006727">
    <property type="component" value="Chromosome 12"/>
</dbReference>
<dbReference type="GO" id="GO:0030151">
    <property type="term" value="F:molybdenum ion binding"/>
    <property type="evidence" value="ECO:0007669"/>
    <property type="project" value="InterPro"/>
</dbReference>
<dbReference type="SUPFAM" id="SSF141673">
    <property type="entry name" value="MOSC N-terminal domain-like"/>
    <property type="match status" value="1"/>
</dbReference>
<dbReference type="EMBL" id="ABEU02000012">
    <property type="status" value="NOT_ANNOTATED_CDS"/>
    <property type="molecule type" value="Genomic_DNA"/>
</dbReference>
<accession>A0A7I4AKJ7</accession>
<dbReference type="GO" id="GO:0030170">
    <property type="term" value="F:pyridoxal phosphate binding"/>
    <property type="evidence" value="ECO:0007669"/>
    <property type="project" value="InterPro"/>
</dbReference>
<reference evidence="2" key="3">
    <citation type="submission" date="2020-12" db="UniProtKB">
        <authorList>
            <consortium name="EnsemblPlants"/>
        </authorList>
    </citation>
    <scope>IDENTIFICATION</scope>
</reference>
<evidence type="ECO:0000313" key="3">
    <source>
        <dbReference type="Proteomes" id="UP000006727"/>
    </source>
</evidence>
<feature type="domain" description="MOSC" evidence="1">
    <location>
        <begin position="147"/>
        <end position="322"/>
    </location>
</feature>
<dbReference type="PANTHER" id="PTHR14237">
    <property type="entry name" value="MOLYBDOPTERIN COFACTOR SULFURASE MOSC"/>
    <property type="match status" value="1"/>
</dbReference>